<dbReference type="AlphaFoldDB" id="A0A9P5XY92"/>
<accession>A0A9P5XY92</accession>
<sequence length="323" mass="36464">METIPNDGVVWDGWPDGLFECLYSFVEFRLANELAVHWACTPKGGDKRGDDKAEEWQRGKQTGRRCNGVLRCGNQFCTIVVRPQTRTAKIAQQLERRCKCGDKLRHEDCTVILWLNTFKYERFDQIIFANPKAGLLALLVGSGPGTSVAEISPVLMNADCIKAEKCRVTGGRGTTREFVDNFSNFEAKHPGFVVYSQFGMTTVVILQTRFMLSQLVKEHIIEDAVNGIVSDAAHGFWRDKPNLLIISSTYCLALRCWVPGIMTYSNGASEKHYELHFRALFETMAEEAQRQDTEVTDDLFRNVSTCRILIYHLLLSLSIGCGF</sequence>
<organism evidence="1 2">
    <name type="scientific">Collybia nuda</name>
    <dbReference type="NCBI Taxonomy" id="64659"/>
    <lineage>
        <taxon>Eukaryota</taxon>
        <taxon>Fungi</taxon>
        <taxon>Dikarya</taxon>
        <taxon>Basidiomycota</taxon>
        <taxon>Agaricomycotina</taxon>
        <taxon>Agaricomycetes</taxon>
        <taxon>Agaricomycetidae</taxon>
        <taxon>Agaricales</taxon>
        <taxon>Tricholomatineae</taxon>
        <taxon>Clitocybaceae</taxon>
        <taxon>Collybia</taxon>
    </lineage>
</organism>
<evidence type="ECO:0000313" key="2">
    <source>
        <dbReference type="Proteomes" id="UP000807353"/>
    </source>
</evidence>
<evidence type="ECO:0000313" key="1">
    <source>
        <dbReference type="EMBL" id="KAF9459977.1"/>
    </source>
</evidence>
<dbReference type="Proteomes" id="UP000807353">
    <property type="component" value="Unassembled WGS sequence"/>
</dbReference>
<gene>
    <name evidence="1" type="ORF">BDZ94DRAFT_1379047</name>
</gene>
<keyword evidence="2" id="KW-1185">Reference proteome</keyword>
<dbReference type="EMBL" id="MU150307">
    <property type="protein sequence ID" value="KAF9459977.1"/>
    <property type="molecule type" value="Genomic_DNA"/>
</dbReference>
<protein>
    <submittedName>
        <fullName evidence="1">Uncharacterized protein</fullName>
    </submittedName>
</protein>
<name>A0A9P5XY92_9AGAR</name>
<reference evidence="1" key="1">
    <citation type="submission" date="2020-11" db="EMBL/GenBank/DDBJ databases">
        <authorList>
            <consortium name="DOE Joint Genome Institute"/>
            <person name="Ahrendt S."/>
            <person name="Riley R."/>
            <person name="Andreopoulos W."/>
            <person name="Labutti K."/>
            <person name="Pangilinan J."/>
            <person name="Ruiz-Duenas F.J."/>
            <person name="Barrasa J.M."/>
            <person name="Sanchez-Garcia M."/>
            <person name="Camarero S."/>
            <person name="Miyauchi S."/>
            <person name="Serrano A."/>
            <person name="Linde D."/>
            <person name="Babiker R."/>
            <person name="Drula E."/>
            <person name="Ayuso-Fernandez I."/>
            <person name="Pacheco R."/>
            <person name="Padilla G."/>
            <person name="Ferreira P."/>
            <person name="Barriuso J."/>
            <person name="Kellner H."/>
            <person name="Castanera R."/>
            <person name="Alfaro M."/>
            <person name="Ramirez L."/>
            <person name="Pisabarro A.G."/>
            <person name="Kuo A."/>
            <person name="Tritt A."/>
            <person name="Lipzen A."/>
            <person name="He G."/>
            <person name="Yan M."/>
            <person name="Ng V."/>
            <person name="Cullen D."/>
            <person name="Martin F."/>
            <person name="Rosso M.-N."/>
            <person name="Henrissat B."/>
            <person name="Hibbett D."/>
            <person name="Martinez A.T."/>
            <person name="Grigoriev I.V."/>
        </authorList>
    </citation>
    <scope>NUCLEOTIDE SEQUENCE</scope>
    <source>
        <strain evidence="1">CBS 247.69</strain>
    </source>
</reference>
<comment type="caution">
    <text evidence="1">The sequence shown here is derived from an EMBL/GenBank/DDBJ whole genome shotgun (WGS) entry which is preliminary data.</text>
</comment>
<proteinExistence type="predicted"/>
<dbReference type="OrthoDB" id="2624269at2759"/>